<dbReference type="CDD" id="cd01335">
    <property type="entry name" value="Radical_SAM"/>
    <property type="match status" value="1"/>
</dbReference>
<dbReference type="SUPFAM" id="SSF102114">
    <property type="entry name" value="Radical SAM enzymes"/>
    <property type="match status" value="1"/>
</dbReference>
<dbReference type="AlphaFoldDB" id="A0A9Y1BLW5"/>
<dbReference type="InterPro" id="IPR058240">
    <property type="entry name" value="rSAM_sf"/>
</dbReference>
<dbReference type="EMBL" id="CP084166">
    <property type="protein sequence ID" value="UJG41272.1"/>
    <property type="molecule type" value="Genomic_DNA"/>
</dbReference>
<dbReference type="GO" id="GO:0006783">
    <property type="term" value="P:heme biosynthetic process"/>
    <property type="evidence" value="ECO:0007669"/>
    <property type="project" value="TreeGrafter"/>
</dbReference>
<name>A0A9Y1BLW5_9ARCH</name>
<dbReference type="GO" id="GO:0046872">
    <property type="term" value="F:metal ion binding"/>
    <property type="evidence" value="ECO:0007669"/>
    <property type="project" value="UniProtKB-KW"/>
</dbReference>
<dbReference type="SFLD" id="SFLDG01067">
    <property type="entry name" value="SPASM/twitch_domain_containing"/>
    <property type="match status" value="1"/>
</dbReference>
<dbReference type="GO" id="GO:0003824">
    <property type="term" value="F:catalytic activity"/>
    <property type="evidence" value="ECO:0007669"/>
    <property type="project" value="InterPro"/>
</dbReference>
<accession>A0A9Y1BLW5</accession>
<keyword evidence="4" id="KW-0411">Iron-sulfur</keyword>
<sequence>MPKEEKEEQKKMFHLRNEETFTRMHLRKEKKGQGILIVNANRIFHLNKTATQFVEYIIEGKKDEEIIRKMVNKYNVHESQIRTDLMNLKIAIEDIVNKPDIDPVQELFDEDMEMERMIFSAPLRMDLAITYKCNNKCVKCYVEEKREIKELTTEEWKKVLDKLWDIGIPHVTFTGGEPTTRKDLVKLVEYAEDIGIVTGLITNGRNLKDKKLVEELVAAGIDHFQITIESHIPEVHDKLTGVKGSWEETVEGIKNVVPTPVFIMTNTTLVPENIKEIDKTIEFLAKLGIDHFAANGIIKAGGGKDDSLDLTVEELNKTLDTIMKKAEEMKMRFLWYSPTRYCEFNPVKKGLGVKQCTAGNIAMAIEPDGQVIPCQSYFEPLGNILTTPWKKIWNHKTTKRIRKRKYLPQECKGCPEKEICGGGCPLNYQAPITVCRDALS</sequence>
<proteinExistence type="predicted"/>
<gene>
    <name evidence="6" type="ORF">K9W45_02130</name>
</gene>
<keyword evidence="3" id="KW-0408">Iron</keyword>
<evidence type="ECO:0000256" key="4">
    <source>
        <dbReference type="ARBA" id="ARBA00023014"/>
    </source>
</evidence>
<organism evidence="6">
    <name type="scientific">Candidatus Heimdallarchaeum aukensis</name>
    <dbReference type="NCBI Taxonomy" id="2876573"/>
    <lineage>
        <taxon>Archaea</taxon>
        <taxon>Promethearchaeati</taxon>
        <taxon>Candidatus Heimdallarchaeota</taxon>
        <taxon>Candidatus Heimdallarchaeia (ex Rinke et al. 2021) (nom. nud.)</taxon>
        <taxon>Candidatus Heimdallarchaeales</taxon>
        <taxon>Candidatus Heimdallarchaeaceae</taxon>
        <taxon>Candidatus Heimdallarchaeum</taxon>
    </lineage>
</organism>
<dbReference type="InterPro" id="IPR007197">
    <property type="entry name" value="rSAM"/>
</dbReference>
<dbReference type="SFLD" id="SFLDS00029">
    <property type="entry name" value="Radical_SAM"/>
    <property type="match status" value="1"/>
</dbReference>
<dbReference type="Pfam" id="PF04055">
    <property type="entry name" value="Radical_SAM"/>
    <property type="match status" value="1"/>
</dbReference>
<dbReference type="InterPro" id="IPR023885">
    <property type="entry name" value="4Fe4S-binding_SPASM_dom"/>
</dbReference>
<feature type="domain" description="Radical SAM core" evidence="5">
    <location>
        <begin position="119"/>
        <end position="332"/>
    </location>
</feature>
<evidence type="ECO:0000256" key="1">
    <source>
        <dbReference type="ARBA" id="ARBA00022691"/>
    </source>
</evidence>
<keyword evidence="2" id="KW-0479">Metal-binding</keyword>
<dbReference type="PANTHER" id="PTHR11228:SF7">
    <property type="entry name" value="PQQA PEPTIDE CYCLASE"/>
    <property type="match status" value="1"/>
</dbReference>
<dbReference type="PANTHER" id="PTHR11228">
    <property type="entry name" value="RADICAL SAM DOMAIN PROTEIN"/>
    <property type="match status" value="1"/>
</dbReference>
<evidence type="ECO:0000313" key="6">
    <source>
        <dbReference type="EMBL" id="UJG41272.1"/>
    </source>
</evidence>
<dbReference type="InterPro" id="IPR050377">
    <property type="entry name" value="Radical_SAM_PqqE_MftC-like"/>
</dbReference>
<dbReference type="Gene3D" id="3.20.20.70">
    <property type="entry name" value="Aldolase class I"/>
    <property type="match status" value="1"/>
</dbReference>
<protein>
    <submittedName>
        <fullName evidence="6">PqqD family peptide modification chaperone</fullName>
    </submittedName>
</protein>
<dbReference type="NCBIfam" id="TIGR04085">
    <property type="entry name" value="rSAM_more_4Fe4S"/>
    <property type="match status" value="1"/>
</dbReference>
<dbReference type="SFLD" id="SFLDG01386">
    <property type="entry name" value="main_SPASM_domain-containing"/>
    <property type="match status" value="1"/>
</dbReference>
<evidence type="ECO:0000259" key="5">
    <source>
        <dbReference type="PROSITE" id="PS51918"/>
    </source>
</evidence>
<reference evidence="6" key="1">
    <citation type="journal article" date="2022" name="Nat. Microbiol.">
        <title>Unique mobile elements and scalable gene flow at the prokaryote-eukaryote boundary revealed by circularized Asgard archaea genomes.</title>
        <authorList>
            <person name="Wu F."/>
            <person name="Speth D.R."/>
            <person name="Philosof A."/>
            <person name="Cremiere A."/>
            <person name="Narayanan A."/>
            <person name="Barco R.A."/>
            <person name="Connon S.A."/>
            <person name="Amend J.P."/>
            <person name="Antoshechkin I.A."/>
            <person name="Orphan V.J."/>
        </authorList>
    </citation>
    <scope>NUCLEOTIDE SEQUENCE</scope>
    <source>
        <strain evidence="6">PM71</strain>
    </source>
</reference>
<dbReference type="SMART" id="SM00729">
    <property type="entry name" value="Elp3"/>
    <property type="match status" value="1"/>
</dbReference>
<evidence type="ECO:0000256" key="3">
    <source>
        <dbReference type="ARBA" id="ARBA00023004"/>
    </source>
</evidence>
<dbReference type="GO" id="GO:0051536">
    <property type="term" value="F:iron-sulfur cluster binding"/>
    <property type="evidence" value="ECO:0007669"/>
    <property type="project" value="UniProtKB-KW"/>
</dbReference>
<dbReference type="InterPro" id="IPR013785">
    <property type="entry name" value="Aldolase_TIM"/>
</dbReference>
<evidence type="ECO:0000256" key="2">
    <source>
        <dbReference type="ARBA" id="ARBA00022723"/>
    </source>
</evidence>
<keyword evidence="1" id="KW-0949">S-adenosyl-L-methionine</keyword>
<dbReference type="PROSITE" id="PS51918">
    <property type="entry name" value="RADICAL_SAM"/>
    <property type="match status" value="1"/>
</dbReference>
<dbReference type="Pfam" id="PF13186">
    <property type="entry name" value="SPASM"/>
    <property type="match status" value="1"/>
</dbReference>
<dbReference type="InterPro" id="IPR006638">
    <property type="entry name" value="Elp3/MiaA/NifB-like_rSAM"/>
</dbReference>
<dbReference type="Proteomes" id="UP001201020">
    <property type="component" value="Chromosome"/>
</dbReference>